<keyword evidence="1" id="KW-1133">Transmembrane helix</keyword>
<feature type="transmembrane region" description="Helical" evidence="1">
    <location>
        <begin position="52"/>
        <end position="72"/>
    </location>
</feature>
<accession>A0A3B0UFQ8</accession>
<evidence type="ECO:0000259" key="2">
    <source>
        <dbReference type="Pfam" id="PF00892"/>
    </source>
</evidence>
<feature type="transmembrane region" description="Helical" evidence="1">
    <location>
        <begin position="84"/>
        <end position="101"/>
    </location>
</feature>
<feature type="transmembrane region" description="Helical" evidence="1">
    <location>
        <begin position="23"/>
        <end position="40"/>
    </location>
</feature>
<feature type="transmembrane region" description="Helical" evidence="1">
    <location>
        <begin position="107"/>
        <end position="124"/>
    </location>
</feature>
<protein>
    <recommendedName>
        <fullName evidence="2">EamA domain-containing protein</fullName>
    </recommendedName>
</protein>
<reference evidence="3" key="1">
    <citation type="submission" date="2018-06" db="EMBL/GenBank/DDBJ databases">
        <authorList>
            <person name="Zhirakovskaya E."/>
        </authorList>
    </citation>
    <scope>NUCLEOTIDE SEQUENCE</scope>
</reference>
<dbReference type="InterPro" id="IPR037185">
    <property type="entry name" value="EmrE-like"/>
</dbReference>
<evidence type="ECO:0000313" key="3">
    <source>
        <dbReference type="EMBL" id="VAW27960.1"/>
    </source>
</evidence>
<sequence length="130" mass="14793">SAFFWAAYWIMNMKDPREETGKILLNMLFGLVFLIIYFAVRGHWPVIPSLSGFIGSLYIGTFEMSLTFVIWLKALNYSADTAKVSNLIYLSPFLGLFWISHAVGENIHGYTMVGLAFIIGGILLQQRYKK</sequence>
<dbReference type="GO" id="GO:0016020">
    <property type="term" value="C:membrane"/>
    <property type="evidence" value="ECO:0007669"/>
    <property type="project" value="InterPro"/>
</dbReference>
<name>A0A3B0UFQ8_9ZZZZ</name>
<feature type="non-terminal residue" evidence="3">
    <location>
        <position position="1"/>
    </location>
</feature>
<feature type="domain" description="EamA" evidence="2">
    <location>
        <begin position="1"/>
        <end position="124"/>
    </location>
</feature>
<gene>
    <name evidence="3" type="ORF">MNBD_BACTEROID07-723</name>
</gene>
<dbReference type="AlphaFoldDB" id="A0A3B0UFQ8"/>
<organism evidence="3">
    <name type="scientific">hydrothermal vent metagenome</name>
    <dbReference type="NCBI Taxonomy" id="652676"/>
    <lineage>
        <taxon>unclassified sequences</taxon>
        <taxon>metagenomes</taxon>
        <taxon>ecological metagenomes</taxon>
    </lineage>
</organism>
<dbReference type="InterPro" id="IPR000620">
    <property type="entry name" value="EamA_dom"/>
</dbReference>
<dbReference type="EMBL" id="UOET01000179">
    <property type="protein sequence ID" value="VAW27960.1"/>
    <property type="molecule type" value="Genomic_DNA"/>
</dbReference>
<dbReference type="SUPFAM" id="SSF103481">
    <property type="entry name" value="Multidrug resistance efflux transporter EmrE"/>
    <property type="match status" value="1"/>
</dbReference>
<keyword evidence="1" id="KW-0472">Membrane</keyword>
<keyword evidence="1" id="KW-0812">Transmembrane</keyword>
<evidence type="ECO:0000256" key="1">
    <source>
        <dbReference type="SAM" id="Phobius"/>
    </source>
</evidence>
<proteinExistence type="predicted"/>
<dbReference type="Pfam" id="PF00892">
    <property type="entry name" value="EamA"/>
    <property type="match status" value="1"/>
</dbReference>